<evidence type="ECO:0000313" key="1">
    <source>
        <dbReference type="EMBL" id="MFK9092969.1"/>
    </source>
</evidence>
<gene>
    <name evidence="1" type="ORF">ACJEBI_15965</name>
</gene>
<organism evidence="1 2">
    <name type="scientific">Bacillus salipaludis</name>
    <dbReference type="NCBI Taxonomy" id="2547811"/>
    <lineage>
        <taxon>Bacteria</taxon>
        <taxon>Bacillati</taxon>
        <taxon>Bacillota</taxon>
        <taxon>Bacilli</taxon>
        <taxon>Bacillales</taxon>
        <taxon>Bacillaceae</taxon>
        <taxon>Bacillus</taxon>
    </lineage>
</organism>
<dbReference type="EMBL" id="JBJHQH010000011">
    <property type="protein sequence ID" value="MFK9092969.1"/>
    <property type="molecule type" value="Genomic_DNA"/>
</dbReference>
<accession>A0ABW8RKK5</accession>
<proteinExistence type="predicted"/>
<keyword evidence="2" id="KW-1185">Reference proteome</keyword>
<comment type="caution">
    <text evidence="1">The sequence shown here is derived from an EMBL/GenBank/DDBJ whole genome shotgun (WGS) entry which is preliminary data.</text>
</comment>
<evidence type="ECO:0000313" key="2">
    <source>
        <dbReference type="Proteomes" id="UP001623041"/>
    </source>
</evidence>
<sequence>MEKKISVLEASISEVKAETKAVNIPSKAKENDSSPTIQIEHLQVDKIVIEHLDYANNFGQLGIKELSGKLNIGSTYEGDFSDKINEKVKEKLGKDAAKVNLRAKKES</sequence>
<protein>
    <submittedName>
        <fullName evidence="1">Uncharacterized protein</fullName>
    </submittedName>
</protein>
<reference evidence="1 2" key="1">
    <citation type="submission" date="2024-11" db="EMBL/GenBank/DDBJ databases">
        <authorList>
            <person name="Lucas J.A."/>
        </authorList>
    </citation>
    <scope>NUCLEOTIDE SEQUENCE [LARGE SCALE GENOMIC DNA]</scope>
    <source>
        <strain evidence="1 2">Z 5.4</strain>
    </source>
</reference>
<dbReference type="Proteomes" id="UP001623041">
    <property type="component" value="Unassembled WGS sequence"/>
</dbReference>
<dbReference type="RefSeq" id="WP_406581523.1">
    <property type="nucleotide sequence ID" value="NZ_JBJHQH010000011.1"/>
</dbReference>
<name>A0ABW8RKK5_9BACI</name>